<name>A0A1T5BHY3_9SPHI</name>
<dbReference type="OrthoDB" id="9771071at2"/>
<dbReference type="RefSeq" id="WP_079641242.1">
    <property type="nucleotide sequence ID" value="NZ_FUZF01000002.1"/>
</dbReference>
<keyword evidence="2" id="KW-0472">Membrane</keyword>
<evidence type="ECO:0000256" key="3">
    <source>
        <dbReference type="SAM" id="SignalP"/>
    </source>
</evidence>
<feature type="signal peptide" evidence="3">
    <location>
        <begin position="1"/>
        <end position="21"/>
    </location>
</feature>
<organism evidence="5 6">
    <name type="scientific">Sphingobacterium nematocida</name>
    <dbReference type="NCBI Taxonomy" id="1513896"/>
    <lineage>
        <taxon>Bacteria</taxon>
        <taxon>Pseudomonadati</taxon>
        <taxon>Bacteroidota</taxon>
        <taxon>Sphingobacteriia</taxon>
        <taxon>Sphingobacteriales</taxon>
        <taxon>Sphingobacteriaceae</taxon>
        <taxon>Sphingobacterium</taxon>
    </lineage>
</organism>
<dbReference type="InterPro" id="IPR000184">
    <property type="entry name" value="Bac_surfAg_D15"/>
</dbReference>
<protein>
    <submittedName>
        <fullName evidence="5">Surface antigen</fullName>
    </submittedName>
</protein>
<dbReference type="STRING" id="1513896.SAMN05660841_00692"/>
<dbReference type="EMBL" id="FUZF01000002">
    <property type="protein sequence ID" value="SKB46755.1"/>
    <property type="molecule type" value="Genomic_DNA"/>
</dbReference>
<feature type="domain" description="Bacterial surface antigen (D15)" evidence="4">
    <location>
        <begin position="94"/>
        <end position="381"/>
    </location>
</feature>
<proteinExistence type="predicted"/>
<reference evidence="6" key="1">
    <citation type="submission" date="2017-02" db="EMBL/GenBank/DDBJ databases">
        <authorList>
            <person name="Varghese N."/>
            <person name="Submissions S."/>
        </authorList>
    </citation>
    <scope>NUCLEOTIDE SEQUENCE [LARGE SCALE GENOMIC DNA]</scope>
    <source>
        <strain evidence="6">DSM 24091</strain>
    </source>
</reference>
<accession>A0A1T5BHY3</accession>
<keyword evidence="3" id="KW-0732">Signal</keyword>
<evidence type="ECO:0000313" key="6">
    <source>
        <dbReference type="Proteomes" id="UP000190150"/>
    </source>
</evidence>
<dbReference type="GO" id="GO:0019867">
    <property type="term" value="C:outer membrane"/>
    <property type="evidence" value="ECO:0007669"/>
    <property type="project" value="InterPro"/>
</dbReference>
<sequence length="381" mass="43234">MIRYKLLCSLLFTGISLSAVAQKEDNLVKKVIKKVFSSTNDSTRGPSFMVLPAVAYAQETGLEIGIASTYNFYMDRTDLQSKTSNVMLIATVTTEKQKKVNLTSDLWTKGNEYHILTDIRLRDWPFNFYGIGNDTWKADEDYLEQTLYRFKVDVEKKLAPKLYVGLNANYDYFKFSDVEAGGIFESPEIYGKSGGQFLALGVSALYDTRDVTTFTTKGIYGRVKYAYAPNFFGKENYQGSMIEVDMRGYYPFSTKVSLATQGLYRGTYGNNIPFYAMRDLGGDMSMRGYYLGRYKDNNYATAQAELRYRFMPRFGITGFLGTGSTFSKSNNLRLVPSYGGGIRYFFSIEHSSSIRLDYAFGEKRAGEKRQSGFYLSISEAF</sequence>
<feature type="chain" id="PRO_5012029805" evidence="3">
    <location>
        <begin position="22"/>
        <end position="381"/>
    </location>
</feature>
<comment type="subcellular location">
    <subcellularLocation>
        <location evidence="1">Membrane</location>
    </subcellularLocation>
</comment>
<evidence type="ECO:0000259" key="4">
    <source>
        <dbReference type="Pfam" id="PF01103"/>
    </source>
</evidence>
<dbReference type="Gene3D" id="2.40.160.50">
    <property type="entry name" value="membrane protein fhac: a member of the omp85/tpsb transporter family"/>
    <property type="match status" value="1"/>
</dbReference>
<dbReference type="Pfam" id="PF01103">
    <property type="entry name" value="Omp85"/>
    <property type="match status" value="1"/>
</dbReference>
<evidence type="ECO:0000256" key="1">
    <source>
        <dbReference type="ARBA" id="ARBA00004370"/>
    </source>
</evidence>
<dbReference type="AlphaFoldDB" id="A0A1T5BHY3"/>
<dbReference type="Proteomes" id="UP000190150">
    <property type="component" value="Unassembled WGS sequence"/>
</dbReference>
<gene>
    <name evidence="5" type="ORF">SAMN05660841_00692</name>
</gene>
<evidence type="ECO:0000256" key="2">
    <source>
        <dbReference type="ARBA" id="ARBA00023136"/>
    </source>
</evidence>
<evidence type="ECO:0000313" key="5">
    <source>
        <dbReference type="EMBL" id="SKB46755.1"/>
    </source>
</evidence>
<keyword evidence="6" id="KW-1185">Reference proteome</keyword>